<dbReference type="InterPro" id="IPR000917">
    <property type="entry name" value="Sulfatase_N"/>
</dbReference>
<keyword evidence="5 7" id="KW-1133">Transmembrane helix</keyword>
<sequence length="831" mass="95236">MLRYIRKNINTILIISLLVGASLLNVSQYNDVLTGVYLLVVEMGIVFCLGILKASINIKSVLIISIINLAFINFNIRSNAYLLNVLFLSCVAWYVLTRLLIKNKYIFLILYVIGVSGIFLLDKAWIDLDLFVVLFYPIYLVGYMSRESSTYGNLKQDLLIGISIPINAFILDKISRLEDVFSSGKGVLVLNILTNDVKTSLVALFVYIYSAIVAMSVGYLLYRLLGVIVKRGKQASSLHSRTFRKNVVLNLNTTLILITLIAYSGDCILKNQLIYDIAKFFDMRQLINMLVLIVINMLLISLIGANLGRLLFYFFSCAFLIANFIKLKYFDEPFYPWDIYLIKDAYMIGARYIDYRIMIFMAIAIVLSLLIIIKFRKKIMLLFMPKPDFVMIMLSVIVTGCSIYYLSYTKSLVDLGLGKSWYIGKQDTLQNGIFLENYFLMSDYKNYLADKPEEYSKEKIDNIVNKLNNHKEVEVLSDIDTKPNVVLIMSESFWDPTRLNGVKFDKDIMGNIRANEKGNILSPVFGGGTANVEFEALTGLSNYFTSPGVMPYNVYLRRTTPSIATVFDRNDYETIAIHPNDGTFYNRDKVYKYFGFKKFIDIEGFDKNNDCKGTNVSDDKLVDKILKQLNDGDRPKFIFAVTMQNHDPYYKEYDKLEVNTYSDKLNETELSVISNYASGIYDADQAFGRLISSLKECGRPTLVYYFGDHLPRLGSPAGNYDVYNALNYFKDKERIEADINSYTTPLAAWSNYKSISNIEPIISPAQLSLHILKESKVSYPVYFNILDEVRKTHPYLQNHINSRNIQNEEAVKDYKLIQYDLLFGDQYLSKN</sequence>
<feature type="transmembrane region" description="Helical" evidence="7">
    <location>
        <begin position="82"/>
        <end position="101"/>
    </location>
</feature>
<evidence type="ECO:0000313" key="9">
    <source>
        <dbReference type="EMBL" id="QAA35097.1"/>
    </source>
</evidence>
<dbReference type="SUPFAM" id="SSF53649">
    <property type="entry name" value="Alkaline phosphatase-like"/>
    <property type="match status" value="1"/>
</dbReference>
<dbReference type="KEGG" id="cmah:C1I91_27565"/>
<feature type="transmembrane region" description="Helical" evidence="7">
    <location>
        <begin position="285"/>
        <end position="303"/>
    </location>
</feature>
<comment type="pathway">
    <text evidence="2">Cell wall biogenesis; lipoteichoic acid biosynthesis.</text>
</comment>
<protein>
    <recommendedName>
        <fullName evidence="8">Sulfatase N-terminal domain-containing protein</fullName>
    </recommendedName>
</protein>
<feature type="transmembrane region" description="Helical" evidence="7">
    <location>
        <begin position="201"/>
        <end position="225"/>
    </location>
</feature>
<feature type="transmembrane region" description="Helical" evidence="7">
    <location>
        <begin position="108"/>
        <end position="126"/>
    </location>
</feature>
<feature type="transmembrane region" description="Helical" evidence="7">
    <location>
        <begin position="246"/>
        <end position="265"/>
    </location>
</feature>
<dbReference type="InterPro" id="IPR017850">
    <property type="entry name" value="Alkaline_phosphatase_core_sf"/>
</dbReference>
<feature type="transmembrane region" description="Helical" evidence="7">
    <location>
        <begin position="387"/>
        <end position="406"/>
    </location>
</feature>
<dbReference type="CDD" id="cd16015">
    <property type="entry name" value="LTA_synthase"/>
    <property type="match status" value="1"/>
</dbReference>
<dbReference type="OrthoDB" id="243547at2"/>
<proteinExistence type="predicted"/>
<keyword evidence="4 7" id="KW-0812">Transmembrane</keyword>
<dbReference type="PANTHER" id="PTHR47371:SF3">
    <property type="entry name" value="PHOSPHOGLYCEROL TRANSFERASE I"/>
    <property type="match status" value="1"/>
</dbReference>
<feature type="transmembrane region" description="Helical" evidence="7">
    <location>
        <begin position="310"/>
        <end position="330"/>
    </location>
</feature>
<comment type="subcellular location">
    <subcellularLocation>
        <location evidence="1">Cell membrane</location>
        <topology evidence="1">Multi-pass membrane protein</topology>
    </subcellularLocation>
</comment>
<evidence type="ECO:0000313" key="10">
    <source>
        <dbReference type="Proteomes" id="UP000286268"/>
    </source>
</evidence>
<feature type="transmembrane region" description="Helical" evidence="7">
    <location>
        <begin position="12"/>
        <end position="29"/>
    </location>
</feature>
<reference evidence="9 10" key="1">
    <citation type="submission" date="2018-01" db="EMBL/GenBank/DDBJ databases">
        <title>Genome Sequencing and Assembly of Anaerobacter polyendosporus strain CT4.</title>
        <authorList>
            <person name="Tachaapaikoon C."/>
            <person name="Sutheeworapong S."/>
            <person name="Jenjaroenpun P."/>
            <person name="Wongsurawat T."/>
            <person name="Nookeaw I."/>
            <person name="Cheawchanlertfa P."/>
            <person name="Kosugi A."/>
            <person name="Cheevadhanarak S."/>
            <person name="Ratanakhanokchai K."/>
        </authorList>
    </citation>
    <scope>NUCLEOTIDE SEQUENCE [LARGE SCALE GENOMIC DNA]</scope>
    <source>
        <strain evidence="9 10">CT4</strain>
    </source>
</reference>
<accession>A0A3R5VC91</accession>
<gene>
    <name evidence="9" type="ORF">C1I91_27565</name>
</gene>
<evidence type="ECO:0000256" key="2">
    <source>
        <dbReference type="ARBA" id="ARBA00004936"/>
    </source>
</evidence>
<evidence type="ECO:0000259" key="8">
    <source>
        <dbReference type="Pfam" id="PF00884"/>
    </source>
</evidence>
<organism evidence="9 10">
    <name type="scientific">Clostridium manihotivorum</name>
    <dbReference type="NCBI Taxonomy" id="2320868"/>
    <lineage>
        <taxon>Bacteria</taxon>
        <taxon>Bacillati</taxon>
        <taxon>Bacillota</taxon>
        <taxon>Clostridia</taxon>
        <taxon>Eubacteriales</taxon>
        <taxon>Clostridiaceae</taxon>
        <taxon>Clostridium</taxon>
    </lineage>
</organism>
<evidence type="ECO:0000256" key="1">
    <source>
        <dbReference type="ARBA" id="ARBA00004651"/>
    </source>
</evidence>
<keyword evidence="3" id="KW-1003">Cell membrane</keyword>
<dbReference type="PANTHER" id="PTHR47371">
    <property type="entry name" value="LIPOTEICHOIC ACID SYNTHASE"/>
    <property type="match status" value="1"/>
</dbReference>
<dbReference type="InterPro" id="IPR050448">
    <property type="entry name" value="OpgB/LTA_synthase_biosynth"/>
</dbReference>
<evidence type="ECO:0000256" key="4">
    <source>
        <dbReference type="ARBA" id="ARBA00022692"/>
    </source>
</evidence>
<name>A0A3R5VC91_9CLOT</name>
<keyword evidence="10" id="KW-1185">Reference proteome</keyword>
<dbReference type="Gene3D" id="3.40.720.10">
    <property type="entry name" value="Alkaline Phosphatase, subunit A"/>
    <property type="match status" value="1"/>
</dbReference>
<evidence type="ECO:0000256" key="3">
    <source>
        <dbReference type="ARBA" id="ARBA00022475"/>
    </source>
</evidence>
<dbReference type="RefSeq" id="WP_128215791.1">
    <property type="nucleotide sequence ID" value="NZ_CP025746.1"/>
</dbReference>
<feature type="transmembrane region" description="Helical" evidence="7">
    <location>
        <begin position="35"/>
        <end position="52"/>
    </location>
</feature>
<dbReference type="GO" id="GO:0005886">
    <property type="term" value="C:plasma membrane"/>
    <property type="evidence" value="ECO:0007669"/>
    <property type="project" value="UniProtKB-SubCell"/>
</dbReference>
<evidence type="ECO:0000256" key="7">
    <source>
        <dbReference type="SAM" id="Phobius"/>
    </source>
</evidence>
<dbReference type="AlphaFoldDB" id="A0A3R5VC91"/>
<evidence type="ECO:0000256" key="6">
    <source>
        <dbReference type="ARBA" id="ARBA00023136"/>
    </source>
</evidence>
<dbReference type="Pfam" id="PF00884">
    <property type="entry name" value="Sulfatase"/>
    <property type="match status" value="1"/>
</dbReference>
<dbReference type="Proteomes" id="UP000286268">
    <property type="component" value="Chromosome"/>
</dbReference>
<dbReference type="EMBL" id="CP025746">
    <property type="protein sequence ID" value="QAA35097.1"/>
    <property type="molecule type" value="Genomic_DNA"/>
</dbReference>
<feature type="domain" description="Sulfatase N-terminal" evidence="8">
    <location>
        <begin position="483"/>
        <end position="768"/>
    </location>
</feature>
<evidence type="ECO:0000256" key="5">
    <source>
        <dbReference type="ARBA" id="ARBA00022989"/>
    </source>
</evidence>
<feature type="transmembrane region" description="Helical" evidence="7">
    <location>
        <begin position="355"/>
        <end position="375"/>
    </location>
</feature>
<keyword evidence="6 7" id="KW-0472">Membrane</keyword>